<keyword evidence="3" id="KW-1185">Reference proteome</keyword>
<dbReference type="PANTHER" id="PTHR31374">
    <property type="entry name" value="AUXIN-INDUCED PROTEIN-LIKE-RELATED"/>
    <property type="match status" value="1"/>
</dbReference>
<protein>
    <submittedName>
        <fullName evidence="2">Uncharacterized protein</fullName>
    </submittedName>
</protein>
<accession>A0A5N6M404</accession>
<name>A0A5N6M404_9ASTR</name>
<dbReference type="EMBL" id="SZYD01000017">
    <property type="protein sequence ID" value="KAD3068286.1"/>
    <property type="molecule type" value="Genomic_DNA"/>
</dbReference>
<evidence type="ECO:0000256" key="1">
    <source>
        <dbReference type="ARBA" id="ARBA00006974"/>
    </source>
</evidence>
<dbReference type="Pfam" id="PF02519">
    <property type="entry name" value="Auxin_inducible"/>
    <property type="match status" value="1"/>
</dbReference>
<dbReference type="PANTHER" id="PTHR31374:SF28">
    <property type="entry name" value="SAUR-LIKE AUXIN-RESPONSIVE PROTEIN FAMILY"/>
    <property type="match status" value="1"/>
</dbReference>
<sequence length="131" mass="14554">MLGKKISSVKNLAKKAKVRGDIKRSQSERLLKYDEEEASLSSSCSSPSCKTPTGFFTVYVGEERRRFVVPMGYLSHPLFKMLLEKSSEEFGFGQKNGLVVPCSVNAFEEVVSVVESCNGKCDLSNLVEEFL</sequence>
<reference evidence="2 3" key="1">
    <citation type="submission" date="2019-05" db="EMBL/GenBank/DDBJ databases">
        <title>Mikania micrantha, genome provides insights into the molecular mechanism of rapid growth.</title>
        <authorList>
            <person name="Liu B."/>
        </authorList>
    </citation>
    <scope>NUCLEOTIDE SEQUENCE [LARGE SCALE GENOMIC DNA]</scope>
    <source>
        <strain evidence="2">NLD-2019</strain>
        <tissue evidence="2">Leaf</tissue>
    </source>
</reference>
<dbReference type="GO" id="GO:0009733">
    <property type="term" value="P:response to auxin"/>
    <property type="evidence" value="ECO:0007669"/>
    <property type="project" value="InterPro"/>
</dbReference>
<dbReference type="AlphaFoldDB" id="A0A5N6M404"/>
<proteinExistence type="inferred from homology"/>
<comment type="similarity">
    <text evidence="1">Belongs to the ARG7 family.</text>
</comment>
<organism evidence="2 3">
    <name type="scientific">Mikania micrantha</name>
    <name type="common">bitter vine</name>
    <dbReference type="NCBI Taxonomy" id="192012"/>
    <lineage>
        <taxon>Eukaryota</taxon>
        <taxon>Viridiplantae</taxon>
        <taxon>Streptophyta</taxon>
        <taxon>Embryophyta</taxon>
        <taxon>Tracheophyta</taxon>
        <taxon>Spermatophyta</taxon>
        <taxon>Magnoliopsida</taxon>
        <taxon>eudicotyledons</taxon>
        <taxon>Gunneridae</taxon>
        <taxon>Pentapetalae</taxon>
        <taxon>asterids</taxon>
        <taxon>campanulids</taxon>
        <taxon>Asterales</taxon>
        <taxon>Asteraceae</taxon>
        <taxon>Asteroideae</taxon>
        <taxon>Heliantheae alliance</taxon>
        <taxon>Eupatorieae</taxon>
        <taxon>Mikania</taxon>
    </lineage>
</organism>
<comment type="caution">
    <text evidence="2">The sequence shown here is derived from an EMBL/GenBank/DDBJ whole genome shotgun (WGS) entry which is preliminary data.</text>
</comment>
<evidence type="ECO:0000313" key="3">
    <source>
        <dbReference type="Proteomes" id="UP000326396"/>
    </source>
</evidence>
<dbReference type="OrthoDB" id="1848283at2759"/>
<dbReference type="InterPro" id="IPR003676">
    <property type="entry name" value="SAUR_fam"/>
</dbReference>
<dbReference type="Proteomes" id="UP000326396">
    <property type="component" value="Linkage Group LG7"/>
</dbReference>
<evidence type="ECO:0000313" key="2">
    <source>
        <dbReference type="EMBL" id="KAD3068286.1"/>
    </source>
</evidence>
<gene>
    <name evidence="2" type="ORF">E3N88_36166</name>
</gene>